<keyword evidence="2 9" id="KW-0690">Ribosome biogenesis</keyword>
<organism evidence="10 11">
    <name type="scientific">Thalassorhabdus alkalitolerans</name>
    <dbReference type="NCBI Taxonomy" id="2282697"/>
    <lineage>
        <taxon>Bacteria</taxon>
        <taxon>Bacillati</taxon>
        <taxon>Bacillota</taxon>
        <taxon>Bacilli</taxon>
        <taxon>Bacillales</taxon>
        <taxon>Bacillaceae</taxon>
        <taxon>Thalassorhabdus</taxon>
    </lineage>
</organism>
<evidence type="ECO:0000256" key="6">
    <source>
        <dbReference type="ARBA" id="ARBA00022759"/>
    </source>
</evidence>
<feature type="binding site" evidence="9">
    <location>
        <position position="123"/>
    </location>
    <ligand>
        <name>Zn(2+)</name>
        <dbReference type="ChEBI" id="CHEBI:29105"/>
        <note>catalytic</note>
    </ligand>
</feature>
<keyword evidence="7 9" id="KW-0378">Hydrolase</keyword>
<keyword evidence="4 9" id="KW-0540">Nuclease</keyword>
<dbReference type="SUPFAM" id="SSF55486">
    <property type="entry name" value="Metalloproteases ('zincins'), catalytic domain"/>
    <property type="match status" value="1"/>
</dbReference>
<proteinExistence type="inferred from homology"/>
<gene>
    <name evidence="9 10" type="primary">ybeY</name>
    <name evidence="10" type="ORF">ACFPU1_11590</name>
</gene>
<name>A0ABW0YPZ4_9BACI</name>
<dbReference type="Gene3D" id="3.40.390.30">
    <property type="entry name" value="Metalloproteases ('zincins'), catalytic domain"/>
    <property type="match status" value="1"/>
</dbReference>
<evidence type="ECO:0000256" key="7">
    <source>
        <dbReference type="ARBA" id="ARBA00022801"/>
    </source>
</evidence>
<evidence type="ECO:0000256" key="1">
    <source>
        <dbReference type="ARBA" id="ARBA00010875"/>
    </source>
</evidence>
<dbReference type="PANTHER" id="PTHR46986:SF1">
    <property type="entry name" value="ENDORIBONUCLEASE YBEY, CHLOROPLASTIC"/>
    <property type="match status" value="1"/>
</dbReference>
<protein>
    <recommendedName>
        <fullName evidence="9">Endoribonuclease YbeY</fullName>
        <ecNumber evidence="9">3.1.-.-</ecNumber>
    </recommendedName>
</protein>
<keyword evidence="3 9" id="KW-0698">rRNA processing</keyword>
<comment type="subcellular location">
    <subcellularLocation>
        <location evidence="9">Cytoplasm</location>
    </subcellularLocation>
</comment>
<evidence type="ECO:0000256" key="9">
    <source>
        <dbReference type="HAMAP-Rule" id="MF_00009"/>
    </source>
</evidence>
<dbReference type="EC" id="3.1.-.-" evidence="9"/>
<keyword evidence="6 9" id="KW-0255">Endonuclease</keyword>
<evidence type="ECO:0000313" key="10">
    <source>
        <dbReference type="EMBL" id="MFC5713427.1"/>
    </source>
</evidence>
<evidence type="ECO:0000256" key="8">
    <source>
        <dbReference type="ARBA" id="ARBA00022833"/>
    </source>
</evidence>
<dbReference type="RefSeq" id="WP_385941240.1">
    <property type="nucleotide sequence ID" value="NZ_JBHSOZ010000005.1"/>
</dbReference>
<dbReference type="PROSITE" id="PS01306">
    <property type="entry name" value="UPF0054"/>
    <property type="match status" value="1"/>
</dbReference>
<evidence type="ECO:0000256" key="3">
    <source>
        <dbReference type="ARBA" id="ARBA00022552"/>
    </source>
</evidence>
<accession>A0ABW0YPZ4</accession>
<keyword evidence="5 9" id="KW-0479">Metal-binding</keyword>
<dbReference type="Proteomes" id="UP001596142">
    <property type="component" value="Unassembled WGS sequence"/>
</dbReference>
<keyword evidence="11" id="KW-1185">Reference proteome</keyword>
<comment type="cofactor">
    <cofactor evidence="9">
        <name>Zn(2+)</name>
        <dbReference type="ChEBI" id="CHEBI:29105"/>
    </cofactor>
    <text evidence="9">Binds 1 zinc ion.</text>
</comment>
<dbReference type="NCBIfam" id="TIGR00043">
    <property type="entry name" value="rRNA maturation RNase YbeY"/>
    <property type="match status" value="1"/>
</dbReference>
<dbReference type="Pfam" id="PF02130">
    <property type="entry name" value="YbeY"/>
    <property type="match status" value="1"/>
</dbReference>
<feature type="binding site" evidence="9">
    <location>
        <position position="129"/>
    </location>
    <ligand>
        <name>Zn(2+)</name>
        <dbReference type="ChEBI" id="CHEBI:29105"/>
        <note>catalytic</note>
    </ligand>
</feature>
<comment type="similarity">
    <text evidence="1 9">Belongs to the endoribonuclease YbeY family.</text>
</comment>
<comment type="caution">
    <text evidence="10">The sequence shown here is derived from an EMBL/GenBank/DDBJ whole genome shotgun (WGS) entry which is preliminary data.</text>
</comment>
<dbReference type="PANTHER" id="PTHR46986">
    <property type="entry name" value="ENDORIBONUCLEASE YBEY, CHLOROPLASTIC"/>
    <property type="match status" value="1"/>
</dbReference>
<dbReference type="InterPro" id="IPR023091">
    <property type="entry name" value="MetalPrtase_cat_dom_sf_prd"/>
</dbReference>
<dbReference type="HAMAP" id="MF_00009">
    <property type="entry name" value="Endoribonucl_YbeY"/>
    <property type="match status" value="1"/>
</dbReference>
<evidence type="ECO:0000256" key="2">
    <source>
        <dbReference type="ARBA" id="ARBA00022517"/>
    </source>
</evidence>
<sequence>MTYIIDLLDETESLTQEKQELVRRIVESACLQENVPAETEVSVTFVDNQAIQDINREYRGKDYATDVISFALDEGEEGPVDPSVPNLLGDIIISVPKAEEQAAAYGHSFERELGFLAVHGVLHLLGYIHETEEQEKQMISRQEEILKAYGLER</sequence>
<reference evidence="11" key="1">
    <citation type="journal article" date="2019" name="Int. J. Syst. Evol. Microbiol.">
        <title>The Global Catalogue of Microorganisms (GCM) 10K type strain sequencing project: providing services to taxonomists for standard genome sequencing and annotation.</title>
        <authorList>
            <consortium name="The Broad Institute Genomics Platform"/>
            <consortium name="The Broad Institute Genome Sequencing Center for Infectious Disease"/>
            <person name="Wu L."/>
            <person name="Ma J."/>
        </authorList>
    </citation>
    <scope>NUCLEOTIDE SEQUENCE [LARGE SCALE GENOMIC DNA]</scope>
    <source>
        <strain evidence="11">CECT 7184</strain>
    </source>
</reference>
<feature type="binding site" evidence="9">
    <location>
        <position position="119"/>
    </location>
    <ligand>
        <name>Zn(2+)</name>
        <dbReference type="ChEBI" id="CHEBI:29105"/>
        <note>catalytic</note>
    </ligand>
</feature>
<dbReference type="InterPro" id="IPR020549">
    <property type="entry name" value="YbeY_CS"/>
</dbReference>
<evidence type="ECO:0000313" key="11">
    <source>
        <dbReference type="Proteomes" id="UP001596142"/>
    </source>
</evidence>
<evidence type="ECO:0000256" key="4">
    <source>
        <dbReference type="ARBA" id="ARBA00022722"/>
    </source>
</evidence>
<comment type="function">
    <text evidence="9">Single strand-specific metallo-endoribonuclease involved in late-stage 70S ribosome quality control and in maturation of the 3' terminus of the 16S rRNA.</text>
</comment>
<dbReference type="EMBL" id="JBHSOZ010000005">
    <property type="protein sequence ID" value="MFC5713427.1"/>
    <property type="molecule type" value="Genomic_DNA"/>
</dbReference>
<keyword evidence="8 9" id="KW-0862">Zinc</keyword>
<dbReference type="InterPro" id="IPR002036">
    <property type="entry name" value="YbeY"/>
</dbReference>
<evidence type="ECO:0000256" key="5">
    <source>
        <dbReference type="ARBA" id="ARBA00022723"/>
    </source>
</evidence>
<keyword evidence="9" id="KW-0963">Cytoplasm</keyword>